<name>A0AC35TWW7_9BILA</name>
<evidence type="ECO:0000313" key="2">
    <source>
        <dbReference type="WBParaSite" id="RSKR_0000519275.1"/>
    </source>
</evidence>
<reference evidence="2" key="1">
    <citation type="submission" date="2016-11" db="UniProtKB">
        <authorList>
            <consortium name="WormBaseParasite"/>
        </authorList>
    </citation>
    <scope>IDENTIFICATION</scope>
    <source>
        <strain evidence="2">KR3021</strain>
    </source>
</reference>
<organism evidence="1 2">
    <name type="scientific">Rhabditophanes sp. KR3021</name>
    <dbReference type="NCBI Taxonomy" id="114890"/>
    <lineage>
        <taxon>Eukaryota</taxon>
        <taxon>Metazoa</taxon>
        <taxon>Ecdysozoa</taxon>
        <taxon>Nematoda</taxon>
        <taxon>Chromadorea</taxon>
        <taxon>Rhabditida</taxon>
        <taxon>Tylenchina</taxon>
        <taxon>Panagrolaimomorpha</taxon>
        <taxon>Strongyloidoidea</taxon>
        <taxon>Alloionematidae</taxon>
        <taxon>Rhabditophanes</taxon>
    </lineage>
</organism>
<dbReference type="WBParaSite" id="RSKR_0000519275.1">
    <property type="protein sequence ID" value="RSKR_0000519275.1"/>
    <property type="gene ID" value="RSKR_0000519275"/>
</dbReference>
<protein>
    <submittedName>
        <fullName evidence="2">7TM_GPCR_Srx domain-containing protein</fullName>
    </submittedName>
</protein>
<evidence type="ECO:0000313" key="1">
    <source>
        <dbReference type="Proteomes" id="UP000095286"/>
    </source>
</evidence>
<sequence length="178" mass="20367">MDMYGYVGMAETWLGFVMNIFCFSYIHWKPPPSKNDFLIVVKWMRILDASIVFFYGILSMPKPIFPTCVIIIYGPVKFLGPVVSNLAVGAGLLSTQAVTVAILISYIVRHNVFVRGVKTFDFIYPDKIALSLYITFVMIPFFPLWSQILLDRDEIEETFFVILGQISVGKNKFRIKES</sequence>
<proteinExistence type="predicted"/>
<accession>A0AC35TWW7</accession>
<dbReference type="Proteomes" id="UP000095286">
    <property type="component" value="Unplaced"/>
</dbReference>